<dbReference type="AlphaFoldDB" id="A0A2M8L249"/>
<reference evidence="2" key="1">
    <citation type="submission" date="2017-09" db="EMBL/GenBank/DDBJ databases">
        <title>Depth-based differentiation of microbial function through sediment-hosted aquifers and enrichment of novel symbionts in the deep terrestrial subsurface.</title>
        <authorList>
            <person name="Probst A.J."/>
            <person name="Ladd B."/>
            <person name="Jarett J.K."/>
            <person name="Geller-Mcgrath D.E."/>
            <person name="Sieber C.M.K."/>
            <person name="Emerson J.B."/>
            <person name="Anantharaman K."/>
            <person name="Thomas B.C."/>
            <person name="Malmstrom R."/>
            <person name="Stieglmeier M."/>
            <person name="Klingl A."/>
            <person name="Woyke T."/>
            <person name="Ryan C.M."/>
            <person name="Banfield J.F."/>
        </authorList>
    </citation>
    <scope>NUCLEOTIDE SEQUENCE [LARGE SCALE GENOMIC DNA]</scope>
</reference>
<evidence type="ECO:0000313" key="2">
    <source>
        <dbReference type="Proteomes" id="UP000229766"/>
    </source>
</evidence>
<evidence type="ECO:0000313" key="1">
    <source>
        <dbReference type="EMBL" id="PJE66962.1"/>
    </source>
</evidence>
<gene>
    <name evidence="1" type="ORF">COU93_01380</name>
</gene>
<accession>A0A2M8L249</accession>
<dbReference type="Proteomes" id="UP000229766">
    <property type="component" value="Unassembled WGS sequence"/>
</dbReference>
<protein>
    <submittedName>
        <fullName evidence="1">Uncharacterized protein</fullName>
    </submittedName>
</protein>
<comment type="caution">
    <text evidence="1">The sequence shown here is derived from an EMBL/GenBank/DDBJ whole genome shotgun (WGS) entry which is preliminary data.</text>
</comment>
<name>A0A2M8L249_9BACT</name>
<organism evidence="1 2">
    <name type="scientific">Candidatus Shapirobacteria bacterium CG10_big_fil_rev_8_21_14_0_10_36_6</name>
    <dbReference type="NCBI Taxonomy" id="1974886"/>
    <lineage>
        <taxon>Bacteria</taxon>
        <taxon>Candidatus Shapironibacteriota</taxon>
    </lineage>
</organism>
<sequence length="80" mass="9318">MVRPQDDPLSEVERSDESDRSIVRYSKNLKLYEPPENGARRRPCEAHMGHTPVLSRLTAGSRRRGICTWRWRISFAHQVA</sequence>
<dbReference type="EMBL" id="PFEI01000077">
    <property type="protein sequence ID" value="PJE66962.1"/>
    <property type="molecule type" value="Genomic_DNA"/>
</dbReference>
<proteinExistence type="predicted"/>